<dbReference type="EMBL" id="NJGI01000010">
    <property type="protein sequence ID" value="PGH19505.1"/>
    <property type="molecule type" value="Genomic_DNA"/>
</dbReference>
<accession>A0A2B7YE10</accession>
<reference evidence="1 2" key="1">
    <citation type="submission" date="2017-06" db="EMBL/GenBank/DDBJ databases">
        <title>Genome sequencing of Fusobacterium nucleatum subsp. polymorphum KCOM 1232 (=ChDC F37).</title>
        <authorList>
            <person name="Kook J.-K."/>
            <person name="Park S.-N."/>
            <person name="Lim Y.K."/>
            <person name="Roh H."/>
        </authorList>
    </citation>
    <scope>NUCLEOTIDE SEQUENCE [LARGE SCALE GENOMIC DNA]</scope>
    <source>
        <strain evidence="2">KCOM 1232 ( ChDC F37)</strain>
    </source>
</reference>
<comment type="caution">
    <text evidence="1">The sequence shown here is derived from an EMBL/GenBank/DDBJ whole genome shotgun (WGS) entry which is preliminary data.</text>
</comment>
<dbReference type="AlphaFoldDB" id="A0A2B7YE10"/>
<sequence>MSKLTLDSVEWREFRIKDIFQTFIGNNGLQVHTGGYIKKSKFIESNIPRITVKETNNGINDYVYSTDKNFRVFENFISVSFLGGVFYHLEYLRYKI</sequence>
<dbReference type="SUPFAM" id="SSF116734">
    <property type="entry name" value="DNA methylase specificity domain"/>
    <property type="match status" value="1"/>
</dbReference>
<evidence type="ECO:0008006" key="3">
    <source>
        <dbReference type="Google" id="ProtNLM"/>
    </source>
</evidence>
<protein>
    <recommendedName>
        <fullName evidence="3">Type I restriction modification DNA specificity domain-containing protein</fullName>
    </recommendedName>
</protein>
<proteinExistence type="predicted"/>
<evidence type="ECO:0000313" key="1">
    <source>
        <dbReference type="EMBL" id="PGH19505.1"/>
    </source>
</evidence>
<gene>
    <name evidence="1" type="ORF">RN96_14600</name>
</gene>
<organism evidence="1 2">
    <name type="scientific">Fusobacterium nucleatum subsp. polymorphum</name>
    <name type="common">Fusobacterium polymorphum</name>
    <dbReference type="NCBI Taxonomy" id="76857"/>
    <lineage>
        <taxon>Bacteria</taxon>
        <taxon>Fusobacteriati</taxon>
        <taxon>Fusobacteriota</taxon>
        <taxon>Fusobacteriia</taxon>
        <taxon>Fusobacteriales</taxon>
        <taxon>Fusobacteriaceae</taxon>
        <taxon>Fusobacterium</taxon>
    </lineage>
</organism>
<evidence type="ECO:0000313" key="2">
    <source>
        <dbReference type="Proteomes" id="UP000222862"/>
    </source>
</evidence>
<dbReference type="Proteomes" id="UP000222862">
    <property type="component" value="Unassembled WGS sequence"/>
</dbReference>
<name>A0A2B7YE10_FUSNP</name>
<dbReference type="RefSeq" id="WP_098703951.1">
    <property type="nucleotide sequence ID" value="NZ_NJGI01000010.1"/>
</dbReference>